<keyword evidence="2" id="KW-0479">Metal-binding</keyword>
<dbReference type="InterPro" id="IPR006913">
    <property type="entry name" value="CENP-V/GFA"/>
</dbReference>
<keyword evidence="4" id="KW-0456">Lyase</keyword>
<accession>A0ABT8Y5V9</accession>
<dbReference type="PANTHER" id="PTHR33337">
    <property type="entry name" value="GFA DOMAIN-CONTAINING PROTEIN"/>
    <property type="match status" value="1"/>
</dbReference>
<keyword evidence="7" id="KW-1185">Reference proteome</keyword>
<feature type="domain" description="CENP-V/GFA" evidence="5">
    <location>
        <begin position="4"/>
        <end position="121"/>
    </location>
</feature>
<dbReference type="RefSeq" id="WP_303540348.1">
    <property type="nucleotide sequence ID" value="NZ_JAUOTP010000002.1"/>
</dbReference>
<gene>
    <name evidence="6" type="ORF">Q4F19_04850</name>
</gene>
<reference evidence="6" key="1">
    <citation type="submission" date="2023-07" db="EMBL/GenBank/DDBJ databases">
        <authorList>
            <person name="Kim M."/>
        </authorList>
    </citation>
    <scope>NUCLEOTIDE SEQUENCE</scope>
    <source>
        <strain evidence="6">BIUV-7</strain>
    </source>
</reference>
<name>A0ABT8Y5V9_9SPHN</name>
<dbReference type="PROSITE" id="PS51891">
    <property type="entry name" value="CENP_V_GFA"/>
    <property type="match status" value="1"/>
</dbReference>
<keyword evidence="3" id="KW-0862">Zinc</keyword>
<evidence type="ECO:0000259" key="5">
    <source>
        <dbReference type="PROSITE" id="PS51891"/>
    </source>
</evidence>
<dbReference type="Proteomes" id="UP001169764">
    <property type="component" value="Unassembled WGS sequence"/>
</dbReference>
<comment type="caution">
    <text evidence="6">The sequence shown here is derived from an EMBL/GenBank/DDBJ whole genome shotgun (WGS) entry which is preliminary data.</text>
</comment>
<dbReference type="Gene3D" id="3.90.1590.10">
    <property type="entry name" value="glutathione-dependent formaldehyde- activating enzyme (gfa)"/>
    <property type="match status" value="1"/>
</dbReference>
<evidence type="ECO:0000256" key="1">
    <source>
        <dbReference type="ARBA" id="ARBA00005495"/>
    </source>
</evidence>
<evidence type="ECO:0000313" key="7">
    <source>
        <dbReference type="Proteomes" id="UP001169764"/>
    </source>
</evidence>
<organism evidence="6 7">
    <name type="scientific">Sphingomonas natans</name>
    <dbReference type="NCBI Taxonomy" id="3063330"/>
    <lineage>
        <taxon>Bacteria</taxon>
        <taxon>Pseudomonadati</taxon>
        <taxon>Pseudomonadota</taxon>
        <taxon>Alphaproteobacteria</taxon>
        <taxon>Sphingomonadales</taxon>
        <taxon>Sphingomonadaceae</taxon>
        <taxon>Sphingomonas</taxon>
    </lineage>
</organism>
<dbReference type="Pfam" id="PF04828">
    <property type="entry name" value="GFA"/>
    <property type="match status" value="1"/>
</dbReference>
<protein>
    <submittedName>
        <fullName evidence="6">GFA family protein</fullName>
    </submittedName>
</protein>
<evidence type="ECO:0000256" key="2">
    <source>
        <dbReference type="ARBA" id="ARBA00022723"/>
    </source>
</evidence>
<dbReference type="InterPro" id="IPR011057">
    <property type="entry name" value="Mss4-like_sf"/>
</dbReference>
<proteinExistence type="inferred from homology"/>
<evidence type="ECO:0000256" key="3">
    <source>
        <dbReference type="ARBA" id="ARBA00022833"/>
    </source>
</evidence>
<dbReference type="SUPFAM" id="SSF51316">
    <property type="entry name" value="Mss4-like"/>
    <property type="match status" value="1"/>
</dbReference>
<comment type="similarity">
    <text evidence="1">Belongs to the Gfa family.</text>
</comment>
<dbReference type="PANTHER" id="PTHR33337:SF40">
    <property type="entry name" value="CENP-V_GFA DOMAIN-CONTAINING PROTEIN-RELATED"/>
    <property type="match status" value="1"/>
</dbReference>
<dbReference type="EMBL" id="JAUOTP010000002">
    <property type="protein sequence ID" value="MDO6413705.1"/>
    <property type="molecule type" value="Genomic_DNA"/>
</dbReference>
<evidence type="ECO:0000313" key="6">
    <source>
        <dbReference type="EMBL" id="MDO6413705.1"/>
    </source>
</evidence>
<sequence length="142" mass="15073">MTERTASCRCGQLKAYAAGEPIRNSICHCAACRARTGSAFAWNTTWPAAAVRQEGISKTWSRIGDSGNPIEYELCPDCGATVLYRVAMRAGTVSIPVGAFGDPDFPPPSIQVYVDGKVPWADVGVTVDMPQPGAQAVPRSGR</sequence>
<evidence type="ECO:0000256" key="4">
    <source>
        <dbReference type="ARBA" id="ARBA00023239"/>
    </source>
</evidence>